<dbReference type="GO" id="GO:0008270">
    <property type="term" value="F:zinc ion binding"/>
    <property type="evidence" value="ECO:0007669"/>
    <property type="project" value="InterPro"/>
</dbReference>
<accession>A0A4P7N276</accession>
<dbReference type="EMBL" id="CP034205">
    <property type="protein sequence ID" value="QBZ56528.1"/>
    <property type="molecule type" value="Genomic_DNA"/>
</dbReference>
<evidence type="ECO:0000313" key="3">
    <source>
        <dbReference type="Proteomes" id="UP000294847"/>
    </source>
</evidence>
<proteinExistence type="predicted"/>
<feature type="compositionally biased region" description="Basic and acidic residues" evidence="1">
    <location>
        <begin position="275"/>
        <end position="300"/>
    </location>
</feature>
<feature type="compositionally biased region" description="Low complexity" evidence="1">
    <location>
        <begin position="107"/>
        <end position="129"/>
    </location>
</feature>
<feature type="compositionally biased region" description="Basic and acidic residues" evidence="1">
    <location>
        <begin position="676"/>
        <end position="691"/>
    </location>
</feature>
<dbReference type="PROSITE" id="PS50158">
    <property type="entry name" value="ZF_CCHC"/>
    <property type="match status" value="1"/>
</dbReference>
<dbReference type="SMART" id="SM00343">
    <property type="entry name" value="ZnF_C2HC"/>
    <property type="match status" value="1"/>
</dbReference>
<sequence>MAARAPGQDAAREEPSCFNCGIKGHFAIACPEEVRKEPAGLQAFRERKAAAQSKGSRGGPGQGKGSGGTGMIITKYAPPPHPSLPQPPPAAAILGYYPQPTPPPHAAHPAQSAGPPAWHYPPSNYSPAYQAPPPPPPPTPAHHAQPPYEPYAHPAYPPAAPNGGSYYPPPYSAPPPPPQPPYYPGPQSTYNSPIYPPPAQSAPVPGFPYPPATPPISASPSYPYTAPPPPTYTPHPYDAAQGYYPPSYLDERGRGNFCPGARGHGQSRPRGGSNNRDRDRHRDRDRDRERHRGRDRDRNFGSKNQRKGVLQKAQTLPQTSGKASPPSEPQKDKLEGSPITPAKATGKPKTPERGQSPGIEDILGCDLESAFTELPTKPADPVGQPLPSEYTDAPTIPPAFDAKCLKSEFFSADDCDSFSSSIRDTKYWKNAKHDPVFKAWAGMVSRRFVNSIHLYHSYRTSSAPSPDEIIAEDVVLDEIVVQPSPPRVSSPTVSNPRLPGAKSDVLGKHARGPADGGEKQSSLKRFKGIAGLPKLSAFQSPPGVKRHHQRGEGGSHLSQDSRDDRNTHRDSPRSRESPYNSRARHDSGYQSNNSPDKPYGERFYGSSNATRDHRGQSRSRPQSRSRSRSRSSSRQRGREAYKQQSLSKSPSGRHGRHGSPSYARTRSSSPLDDFEREILGIAREEAPEKKAAKPKRRHDRLVEVFSRRW</sequence>
<feature type="region of interest" description="Disordered" evidence="1">
    <location>
        <begin position="41"/>
        <end position="361"/>
    </location>
</feature>
<feature type="compositionally biased region" description="Low complexity" evidence="1">
    <location>
        <begin position="141"/>
        <end position="154"/>
    </location>
</feature>
<evidence type="ECO:0000256" key="1">
    <source>
        <dbReference type="SAM" id="MobiDB-lite"/>
    </source>
</evidence>
<feature type="compositionally biased region" description="Pro residues" evidence="1">
    <location>
        <begin position="130"/>
        <end position="140"/>
    </location>
</feature>
<feature type="compositionally biased region" description="Low complexity" evidence="1">
    <location>
        <begin position="215"/>
        <end position="224"/>
    </location>
</feature>
<dbReference type="SUPFAM" id="SSF57756">
    <property type="entry name" value="Retrovirus zinc finger-like domains"/>
    <property type="match status" value="1"/>
</dbReference>
<gene>
    <name evidence="2" type="ORF">PoMZ_01437</name>
</gene>
<dbReference type="Pfam" id="PF00098">
    <property type="entry name" value="zf-CCHC"/>
    <property type="match status" value="1"/>
</dbReference>
<dbReference type="InterPro" id="IPR036875">
    <property type="entry name" value="Znf_CCHC_sf"/>
</dbReference>
<feature type="compositionally biased region" description="Pro residues" evidence="1">
    <location>
        <begin position="167"/>
        <end position="184"/>
    </location>
</feature>
<protein>
    <submittedName>
        <fullName evidence="2">Uncharacterized protein</fullName>
    </submittedName>
</protein>
<feature type="compositionally biased region" description="Pro residues" evidence="1">
    <location>
        <begin position="194"/>
        <end position="214"/>
    </location>
</feature>
<feature type="compositionally biased region" description="Basic and acidic residues" evidence="1">
    <location>
        <begin position="559"/>
        <end position="576"/>
    </location>
</feature>
<dbReference type="AlphaFoldDB" id="A0A4P7N276"/>
<reference evidence="2 3" key="1">
    <citation type="journal article" date="2019" name="Mol. Biol. Evol.">
        <title>Blast fungal genomes show frequent chromosomal changes, gene gains and losses, and effector gene turnover.</title>
        <authorList>
            <person name="Gomez Luciano L.B."/>
            <person name="Jason Tsai I."/>
            <person name="Chuma I."/>
            <person name="Tosa Y."/>
            <person name="Chen Y.H."/>
            <person name="Li J.Y."/>
            <person name="Li M.Y."/>
            <person name="Jade Lu M.Y."/>
            <person name="Nakayashiki H."/>
            <person name="Li W.H."/>
        </authorList>
    </citation>
    <scope>NUCLEOTIDE SEQUENCE [LARGE SCALE GENOMIC DNA]</scope>
    <source>
        <strain evidence="2">MZ5-1-6</strain>
    </source>
</reference>
<evidence type="ECO:0000313" key="2">
    <source>
        <dbReference type="EMBL" id="QBZ56528.1"/>
    </source>
</evidence>
<name>A0A4P7N276_PYROR</name>
<feature type="compositionally biased region" description="Gly residues" evidence="1">
    <location>
        <begin position="56"/>
        <end position="70"/>
    </location>
</feature>
<feature type="compositionally biased region" description="Polar residues" evidence="1">
    <location>
        <begin position="312"/>
        <end position="322"/>
    </location>
</feature>
<dbReference type="GO" id="GO:0003676">
    <property type="term" value="F:nucleic acid binding"/>
    <property type="evidence" value="ECO:0007669"/>
    <property type="project" value="InterPro"/>
</dbReference>
<feature type="region of interest" description="Disordered" evidence="1">
    <location>
        <begin position="483"/>
        <end position="709"/>
    </location>
</feature>
<organism evidence="2 3">
    <name type="scientific">Pyricularia oryzae</name>
    <name type="common">Rice blast fungus</name>
    <name type="synonym">Magnaporthe oryzae</name>
    <dbReference type="NCBI Taxonomy" id="318829"/>
    <lineage>
        <taxon>Eukaryota</taxon>
        <taxon>Fungi</taxon>
        <taxon>Dikarya</taxon>
        <taxon>Ascomycota</taxon>
        <taxon>Pezizomycotina</taxon>
        <taxon>Sordariomycetes</taxon>
        <taxon>Sordariomycetidae</taxon>
        <taxon>Magnaporthales</taxon>
        <taxon>Pyriculariaceae</taxon>
        <taxon>Pyricularia</taxon>
    </lineage>
</organism>
<feature type="compositionally biased region" description="Pro residues" evidence="1">
    <location>
        <begin position="77"/>
        <end position="90"/>
    </location>
</feature>
<dbReference type="InterPro" id="IPR001878">
    <property type="entry name" value="Znf_CCHC"/>
</dbReference>
<feature type="compositionally biased region" description="Basic and acidic residues" evidence="1">
    <location>
        <begin position="700"/>
        <end position="709"/>
    </location>
</feature>
<feature type="compositionally biased region" description="Basic residues" evidence="1">
    <location>
        <begin position="621"/>
        <end position="635"/>
    </location>
</feature>
<dbReference type="Proteomes" id="UP000294847">
    <property type="component" value="Chromosome 2"/>
</dbReference>